<keyword evidence="3" id="KW-1003">Cell membrane</keyword>
<evidence type="ECO:0000256" key="7">
    <source>
        <dbReference type="SAM" id="Phobius"/>
    </source>
</evidence>
<dbReference type="PANTHER" id="PTHR42709:SF6">
    <property type="entry name" value="UNDECAPRENYL PHOSPHATE TRANSPORTER A"/>
    <property type="match status" value="1"/>
</dbReference>
<dbReference type="InterPro" id="IPR032816">
    <property type="entry name" value="VTT_dom"/>
</dbReference>
<evidence type="ECO:0000256" key="2">
    <source>
        <dbReference type="ARBA" id="ARBA00010792"/>
    </source>
</evidence>
<evidence type="ECO:0000259" key="8">
    <source>
        <dbReference type="Pfam" id="PF09335"/>
    </source>
</evidence>
<proteinExistence type="inferred from homology"/>
<evidence type="ECO:0000256" key="4">
    <source>
        <dbReference type="ARBA" id="ARBA00022692"/>
    </source>
</evidence>
<sequence length="220" mass="24369">MTILASFVNRGIELLQPLFNNWGYLIVLAGVFLESIFITGWIAPGTAVLLLGSFYAAQGELNFVAILAVAVGGAILGDNVGFFSGRRLGRRVVEMYERHPRLKRGMEGSERYFDRYGGATVLFGRMVSGIDAFIPVTAGMGKMPYWKYALFDLPGIAIWVGLIGTLGYMFGNHWETIEKIINWFGWGMFGIVTLVIAIAYLVHRRRKKNGLTKETASTGD</sequence>
<dbReference type="EMBL" id="MELK01000048">
    <property type="protein sequence ID" value="OFW56145.1"/>
    <property type="molecule type" value="Genomic_DNA"/>
</dbReference>
<evidence type="ECO:0000256" key="1">
    <source>
        <dbReference type="ARBA" id="ARBA00004651"/>
    </source>
</evidence>
<reference evidence="9 10" key="1">
    <citation type="journal article" date="2016" name="Nat. Commun.">
        <title>Thousands of microbial genomes shed light on interconnected biogeochemical processes in an aquifer system.</title>
        <authorList>
            <person name="Anantharaman K."/>
            <person name="Brown C.T."/>
            <person name="Hug L.A."/>
            <person name="Sharon I."/>
            <person name="Castelle C.J."/>
            <person name="Probst A.J."/>
            <person name="Thomas B.C."/>
            <person name="Singh A."/>
            <person name="Wilkins M.J."/>
            <person name="Karaoz U."/>
            <person name="Brodie E.L."/>
            <person name="Williams K.H."/>
            <person name="Hubbard S.S."/>
            <person name="Banfield J.F."/>
        </authorList>
    </citation>
    <scope>NUCLEOTIDE SEQUENCE [LARGE SCALE GENOMIC DNA]</scope>
</reference>
<comment type="similarity">
    <text evidence="2">Belongs to the DedA family.</text>
</comment>
<feature type="transmembrane region" description="Helical" evidence="7">
    <location>
        <begin position="183"/>
        <end position="203"/>
    </location>
</feature>
<feature type="transmembrane region" description="Helical" evidence="7">
    <location>
        <begin position="21"/>
        <end position="43"/>
    </location>
</feature>
<evidence type="ECO:0000256" key="6">
    <source>
        <dbReference type="ARBA" id="ARBA00023136"/>
    </source>
</evidence>
<evidence type="ECO:0000256" key="3">
    <source>
        <dbReference type="ARBA" id="ARBA00022475"/>
    </source>
</evidence>
<dbReference type="Pfam" id="PF09335">
    <property type="entry name" value="VTT_dom"/>
    <property type="match status" value="1"/>
</dbReference>
<dbReference type="AlphaFoldDB" id="A0A1F2WH13"/>
<evidence type="ECO:0000256" key="5">
    <source>
        <dbReference type="ARBA" id="ARBA00022989"/>
    </source>
</evidence>
<protein>
    <recommendedName>
        <fullName evidence="8">VTT domain-containing protein</fullName>
    </recommendedName>
</protein>
<organism evidence="9 10">
    <name type="scientific">Candidatus Solincola sediminis</name>
    <dbReference type="NCBI Taxonomy" id="1797199"/>
    <lineage>
        <taxon>Bacteria</taxon>
        <taxon>Bacillati</taxon>
        <taxon>Actinomycetota</taxon>
        <taxon>Candidatus Geothermincolia</taxon>
        <taxon>Candidatus Geothermincolales</taxon>
        <taxon>Candidatus Geothermincolaceae</taxon>
        <taxon>Candidatus Solincola</taxon>
    </lineage>
</organism>
<feature type="domain" description="VTT" evidence="8">
    <location>
        <begin position="44"/>
        <end position="168"/>
    </location>
</feature>
<accession>A0A1F2WH13</accession>
<dbReference type="STRING" id="1797197.A2Y75_03220"/>
<dbReference type="GO" id="GO:0005886">
    <property type="term" value="C:plasma membrane"/>
    <property type="evidence" value="ECO:0007669"/>
    <property type="project" value="UniProtKB-SubCell"/>
</dbReference>
<comment type="subcellular location">
    <subcellularLocation>
        <location evidence="1">Cell membrane</location>
        <topology evidence="1">Multi-pass membrane protein</topology>
    </subcellularLocation>
</comment>
<dbReference type="Proteomes" id="UP000177876">
    <property type="component" value="Unassembled WGS sequence"/>
</dbReference>
<feature type="transmembrane region" description="Helical" evidence="7">
    <location>
        <begin position="150"/>
        <end position="171"/>
    </location>
</feature>
<dbReference type="InterPro" id="IPR051311">
    <property type="entry name" value="DedA_domain"/>
</dbReference>
<keyword evidence="6 7" id="KW-0472">Membrane</keyword>
<name>A0A1F2WH13_9ACTN</name>
<keyword evidence="5 7" id="KW-1133">Transmembrane helix</keyword>
<dbReference type="PANTHER" id="PTHR42709">
    <property type="entry name" value="ALKALINE PHOSPHATASE LIKE PROTEIN"/>
    <property type="match status" value="1"/>
</dbReference>
<evidence type="ECO:0000313" key="9">
    <source>
        <dbReference type="EMBL" id="OFW56145.1"/>
    </source>
</evidence>
<evidence type="ECO:0000313" key="10">
    <source>
        <dbReference type="Proteomes" id="UP000177876"/>
    </source>
</evidence>
<feature type="transmembrane region" description="Helical" evidence="7">
    <location>
        <begin position="63"/>
        <end position="83"/>
    </location>
</feature>
<comment type="caution">
    <text evidence="9">The sequence shown here is derived from an EMBL/GenBank/DDBJ whole genome shotgun (WGS) entry which is preliminary data.</text>
</comment>
<keyword evidence="4 7" id="KW-0812">Transmembrane</keyword>
<gene>
    <name evidence="9" type="ORF">A2Y75_03220</name>
</gene>